<dbReference type="InterPro" id="IPR000073">
    <property type="entry name" value="AB_hydrolase_1"/>
</dbReference>
<accession>A0A1H3RRX1</accession>
<dbReference type="PANTHER" id="PTHR43433:SF5">
    <property type="entry name" value="AB HYDROLASE-1 DOMAIN-CONTAINING PROTEIN"/>
    <property type="match status" value="1"/>
</dbReference>
<dbReference type="InterPro" id="IPR013595">
    <property type="entry name" value="Pept_S33_TAP-like_C"/>
</dbReference>
<dbReference type="InterPro" id="IPR050471">
    <property type="entry name" value="AB_hydrolase"/>
</dbReference>
<dbReference type="SUPFAM" id="SSF53474">
    <property type="entry name" value="alpha/beta-Hydrolases"/>
    <property type="match status" value="1"/>
</dbReference>
<evidence type="ECO:0000313" key="3">
    <source>
        <dbReference type="EMBL" id="SDZ27998.1"/>
    </source>
</evidence>
<reference evidence="3 4" key="1">
    <citation type="submission" date="2016-10" db="EMBL/GenBank/DDBJ databases">
        <authorList>
            <person name="de Groot N.N."/>
        </authorList>
    </citation>
    <scope>NUCLEOTIDE SEQUENCE [LARGE SCALE GENOMIC DNA]</scope>
    <source>
        <strain evidence="3 4">CGMCC 4.3491</strain>
    </source>
</reference>
<dbReference type="STRING" id="381665.SAMN05216554_3005"/>
<proteinExistence type="predicted"/>
<dbReference type="Pfam" id="PF00561">
    <property type="entry name" value="Abhydrolase_1"/>
    <property type="match status" value="1"/>
</dbReference>
<dbReference type="GO" id="GO:0003824">
    <property type="term" value="F:catalytic activity"/>
    <property type="evidence" value="ECO:0007669"/>
    <property type="project" value="UniProtKB-ARBA"/>
</dbReference>
<dbReference type="InterPro" id="IPR029058">
    <property type="entry name" value="AB_hydrolase_fold"/>
</dbReference>
<organism evidence="3 4">
    <name type="scientific">Herbiconiux ginsengi</name>
    <dbReference type="NCBI Taxonomy" id="381665"/>
    <lineage>
        <taxon>Bacteria</taxon>
        <taxon>Bacillati</taxon>
        <taxon>Actinomycetota</taxon>
        <taxon>Actinomycetes</taxon>
        <taxon>Micrococcales</taxon>
        <taxon>Microbacteriaceae</taxon>
        <taxon>Herbiconiux</taxon>
    </lineage>
</organism>
<evidence type="ECO:0000313" key="4">
    <source>
        <dbReference type="Proteomes" id="UP000198891"/>
    </source>
</evidence>
<dbReference type="Pfam" id="PF08386">
    <property type="entry name" value="Abhydrolase_4"/>
    <property type="match status" value="1"/>
</dbReference>
<evidence type="ECO:0000259" key="2">
    <source>
        <dbReference type="Pfam" id="PF08386"/>
    </source>
</evidence>
<dbReference type="Gene3D" id="3.40.50.1820">
    <property type="entry name" value="alpha/beta hydrolase"/>
    <property type="match status" value="1"/>
</dbReference>
<sequence>MDYAINPADGARIAYRMTPAGAEAAPDATPIVLVHGTALSQAIWRGFGYLRALSPDRPVVTLDLRGHGRSSAPHEQTAYAMDLFVGDVVAVLDTLGLDRVHYLGYSLGARVGFSFAVSHPHRLRSLISIAGAPGTGHGAFDRVFFPGALDELERGGMAGFLAGWERASGHPVDPATHAAFSANDEVALAAYMRATQRDSRVTDAQLAALPMPVLLVAGTRDPERLRAAEHVRAALPTAELVVVEGATHSGTPREPETLAAVRKFLARFGD</sequence>
<dbReference type="RefSeq" id="WP_175494283.1">
    <property type="nucleotide sequence ID" value="NZ_FNPZ01000003.1"/>
</dbReference>
<name>A0A1H3RRX1_9MICO</name>
<gene>
    <name evidence="3" type="ORF">SAMN05216554_3005</name>
</gene>
<dbReference type="PANTHER" id="PTHR43433">
    <property type="entry name" value="HYDROLASE, ALPHA/BETA FOLD FAMILY PROTEIN"/>
    <property type="match status" value="1"/>
</dbReference>
<protein>
    <submittedName>
        <fullName evidence="3">Pimeloyl-ACP methyl ester carboxylesterase</fullName>
    </submittedName>
</protein>
<dbReference type="Proteomes" id="UP000198891">
    <property type="component" value="Unassembled WGS sequence"/>
</dbReference>
<feature type="domain" description="AB hydrolase-1" evidence="1">
    <location>
        <begin position="30"/>
        <end position="146"/>
    </location>
</feature>
<keyword evidence="4" id="KW-1185">Reference proteome</keyword>
<feature type="domain" description="Peptidase S33 tripeptidyl aminopeptidase-like C-terminal" evidence="2">
    <location>
        <begin position="200"/>
        <end position="265"/>
    </location>
</feature>
<dbReference type="AlphaFoldDB" id="A0A1H3RRX1"/>
<evidence type="ECO:0000259" key="1">
    <source>
        <dbReference type="Pfam" id="PF00561"/>
    </source>
</evidence>
<dbReference type="EMBL" id="FNPZ01000003">
    <property type="protein sequence ID" value="SDZ27998.1"/>
    <property type="molecule type" value="Genomic_DNA"/>
</dbReference>